<dbReference type="NCBIfam" id="TIGR02122">
    <property type="entry name" value="TRAP_TAXI"/>
    <property type="match status" value="1"/>
</dbReference>
<keyword evidence="1" id="KW-0472">Membrane</keyword>
<dbReference type="OrthoDB" id="9776669at2"/>
<feature type="transmembrane region" description="Helical" evidence="1">
    <location>
        <begin position="21"/>
        <end position="42"/>
    </location>
</feature>
<keyword evidence="1" id="KW-1133">Transmembrane helix</keyword>
<accession>A0A5P9NGY2</accession>
<dbReference type="SUPFAM" id="SSF53850">
    <property type="entry name" value="Periplasmic binding protein-like II"/>
    <property type="match status" value="1"/>
</dbReference>
<dbReference type="AlphaFoldDB" id="A0A5P9NGY2"/>
<dbReference type="PANTHER" id="PTHR42941">
    <property type="entry name" value="SLL1037 PROTEIN"/>
    <property type="match status" value="1"/>
</dbReference>
<dbReference type="KEGG" id="halc:EY643_05085"/>
<keyword evidence="1" id="KW-0812">Transmembrane</keyword>
<dbReference type="InterPro" id="IPR011852">
    <property type="entry name" value="TRAP_TAXI"/>
</dbReference>
<dbReference type="Gene3D" id="3.40.190.10">
    <property type="entry name" value="Periplasmic binding protein-like II"/>
    <property type="match status" value="2"/>
</dbReference>
<reference evidence="2 3" key="1">
    <citation type="submission" date="2019-02" db="EMBL/GenBank/DDBJ databases">
        <authorList>
            <person name="Li S.-H."/>
        </authorList>
    </citation>
    <scope>NUCLEOTIDE SEQUENCE [LARGE SCALE GENOMIC DNA]</scope>
    <source>
        <strain evidence="2 3">IMCC14385</strain>
    </source>
</reference>
<evidence type="ECO:0000313" key="2">
    <source>
        <dbReference type="EMBL" id="QFU75070.1"/>
    </source>
</evidence>
<keyword evidence="3" id="KW-1185">Reference proteome</keyword>
<gene>
    <name evidence="2" type="ORF">EY643_05085</name>
</gene>
<evidence type="ECO:0000256" key="1">
    <source>
        <dbReference type="SAM" id="Phobius"/>
    </source>
</evidence>
<feature type="transmembrane region" description="Helical" evidence="1">
    <location>
        <begin position="335"/>
        <end position="353"/>
    </location>
</feature>
<proteinExistence type="predicted"/>
<dbReference type="Proteomes" id="UP000326287">
    <property type="component" value="Chromosome"/>
</dbReference>
<sequence length="448" mass="49749">MQLILSSRKYRTLDLQLLSPRLRIFLIVIVWLIALSALVIWLGTSREHRLAIAGGPAGSETLALTQAIAEVLNEKNLGFRLIVFESGGSTQNVKFLSEGRVSFATIQGDARVSDEVTAVAVLYQDAYHLIASEDSGITAFQELAGHRIAVPPTSSGQFSSFHFLARHYGIAGEIPDALPMSEEAANFAMEQGQVDAVFRVRAPGNDSIRELIGEKRLRLVEIGQSEALSLKQPAISPGIIPRGSYRGSPPLPTEHLDTAVVNRLLVTRSDLDQHLVYQVTRAIFQNRSEILEHSLLAGFIGPIADESSSVITTHPGARSWYDREKPGIMQQNARLVSALLYVVAILSSALLALRTHWVRSRRMRMHDFNKELMALASTVRSDKDIEALIAHKNRLMDILEQVVSDLERERVSPDEFEQFSFTWQAVDALVRDRLLLFGVVEQTPRAET</sequence>
<dbReference type="EMBL" id="CP036422">
    <property type="protein sequence ID" value="QFU75070.1"/>
    <property type="molecule type" value="Genomic_DNA"/>
</dbReference>
<evidence type="ECO:0000313" key="3">
    <source>
        <dbReference type="Proteomes" id="UP000326287"/>
    </source>
</evidence>
<protein>
    <submittedName>
        <fullName evidence="2">TAXI family TRAP transporter solute-binding subunit</fullName>
    </submittedName>
</protein>
<name>A0A5P9NGY2_9GAMM</name>
<organism evidence="2 3">
    <name type="scientific">Halioglobus maricola</name>
    <dbReference type="NCBI Taxonomy" id="2601894"/>
    <lineage>
        <taxon>Bacteria</taxon>
        <taxon>Pseudomonadati</taxon>
        <taxon>Pseudomonadota</taxon>
        <taxon>Gammaproteobacteria</taxon>
        <taxon>Cellvibrionales</taxon>
        <taxon>Halieaceae</taxon>
        <taxon>Halioglobus</taxon>
    </lineage>
</organism>
<dbReference type="PANTHER" id="PTHR42941:SF1">
    <property type="entry name" value="SLL1037 PROTEIN"/>
    <property type="match status" value="1"/>
</dbReference>
<dbReference type="Pfam" id="PF16868">
    <property type="entry name" value="NMT1_3"/>
    <property type="match status" value="1"/>
</dbReference>